<reference evidence="2" key="1">
    <citation type="submission" date="2022-11" db="UniProtKB">
        <authorList>
            <consortium name="WormBaseParasite"/>
        </authorList>
    </citation>
    <scope>IDENTIFICATION</scope>
</reference>
<proteinExistence type="predicted"/>
<protein>
    <submittedName>
        <fullName evidence="2">Protein tyrosine phosphatase</fullName>
    </submittedName>
</protein>
<dbReference type="WBParaSite" id="PS1159_v2.g4570.t1">
    <property type="protein sequence ID" value="PS1159_v2.g4570.t1"/>
    <property type="gene ID" value="PS1159_v2.g4570"/>
</dbReference>
<sequence>MSHQKKRSSLPKKGAKRSTKRQRSIKRDEEVTESAGPNPTATTATVDDNGASSHQENNKDAVMNASMDKFCQTTVAKKIEGLKAEFASLAAFVPAEPAATVFQTAGKEKNRYSNIPCYDKTRVILKFQVPPESDYIHANYVDTSMFKLSNKYICAQAPMTTTLNDWWRLIWQEKPKNIIMLCKLIENGKPKCADYFPNAVGEQKQFGNVCVQFVRGPLNANEKAYESIMLRVIVGTEQCALTVHKWGDWPDFGVPSSGMGILRLLRLIRNDSGSTALIHCSAGVGRTGTVMTIDLAIRAILEGKDVNILEILKEIRSHRACAVQTEGQYIFIHQCLFEFAKAKKLARTEAHEFATQYANYRKAVEAKAAEQNPHTLSTNGLSKTSRTKINEIIMIVLSKFII</sequence>
<name>A0AC35GEV1_9BILA</name>
<accession>A0AC35GEV1</accession>
<organism evidence="1 2">
    <name type="scientific">Panagrolaimus sp. PS1159</name>
    <dbReference type="NCBI Taxonomy" id="55785"/>
    <lineage>
        <taxon>Eukaryota</taxon>
        <taxon>Metazoa</taxon>
        <taxon>Ecdysozoa</taxon>
        <taxon>Nematoda</taxon>
        <taxon>Chromadorea</taxon>
        <taxon>Rhabditida</taxon>
        <taxon>Tylenchina</taxon>
        <taxon>Panagrolaimomorpha</taxon>
        <taxon>Panagrolaimoidea</taxon>
        <taxon>Panagrolaimidae</taxon>
        <taxon>Panagrolaimus</taxon>
    </lineage>
</organism>
<evidence type="ECO:0000313" key="1">
    <source>
        <dbReference type="Proteomes" id="UP000887580"/>
    </source>
</evidence>
<evidence type="ECO:0000313" key="2">
    <source>
        <dbReference type="WBParaSite" id="PS1159_v2.g4570.t1"/>
    </source>
</evidence>
<dbReference type="Proteomes" id="UP000887580">
    <property type="component" value="Unplaced"/>
</dbReference>